<evidence type="ECO:0000313" key="2">
    <source>
        <dbReference type="Proteomes" id="UP000694548"/>
    </source>
</evidence>
<proteinExistence type="predicted"/>
<protein>
    <submittedName>
        <fullName evidence="1">Uncharacterized protein</fullName>
    </submittedName>
</protein>
<dbReference type="Proteomes" id="UP000694548">
    <property type="component" value="Chromosome sgr07"/>
</dbReference>
<reference evidence="1" key="2">
    <citation type="submission" date="2025-08" db="UniProtKB">
        <authorList>
            <consortium name="Ensembl"/>
        </authorList>
    </citation>
    <scope>IDENTIFICATION</scope>
</reference>
<keyword evidence="2" id="KW-1185">Reference proteome</keyword>
<evidence type="ECO:0000313" key="1">
    <source>
        <dbReference type="Ensembl" id="ENSNFUP00015040849.1"/>
    </source>
</evidence>
<reference evidence="1" key="1">
    <citation type="submission" date="2014-08" db="EMBL/GenBank/DDBJ databases">
        <authorList>
            <person name="Senf B."/>
            <person name="Petzold A."/>
            <person name="Downie B.R."/>
            <person name="Koch P."/>
            <person name="Platzer M."/>
        </authorList>
    </citation>
    <scope>NUCLEOTIDE SEQUENCE [LARGE SCALE GENOMIC DNA]</scope>
    <source>
        <strain evidence="1">GRZ</strain>
    </source>
</reference>
<name>A0A8C6PAG5_NOTFU</name>
<sequence length="157" mass="17977">MPKRRALARAIRRLANALKFFSSSEITRAFSFLYSVDLLRRRESTEMPIVRAVFLWIPAACRTDSSRVKPRPARTLVWYLTVGHLTCGRTRLSPAFLPGRLVEPGAHSFLPVFVEMRVQNHSIPAWGHGCLIPCNTPSEMDMNEHESCRQHLIQHLN</sequence>
<reference evidence="1" key="3">
    <citation type="submission" date="2025-09" db="UniProtKB">
        <authorList>
            <consortium name="Ensembl"/>
        </authorList>
    </citation>
    <scope>IDENTIFICATION</scope>
</reference>
<accession>A0A8C6PAG5</accession>
<dbReference type="GeneTree" id="ENSGT00980000200525"/>
<dbReference type="AlphaFoldDB" id="A0A8C6PAG5"/>
<dbReference type="Ensembl" id="ENSNFUT00015042644.1">
    <property type="protein sequence ID" value="ENSNFUP00015040849.1"/>
    <property type="gene ID" value="ENSNFUG00015019593.1"/>
</dbReference>
<organism evidence="1 2">
    <name type="scientific">Nothobranchius furzeri</name>
    <name type="common">Turquoise killifish</name>
    <dbReference type="NCBI Taxonomy" id="105023"/>
    <lineage>
        <taxon>Eukaryota</taxon>
        <taxon>Metazoa</taxon>
        <taxon>Chordata</taxon>
        <taxon>Craniata</taxon>
        <taxon>Vertebrata</taxon>
        <taxon>Euteleostomi</taxon>
        <taxon>Actinopterygii</taxon>
        <taxon>Neopterygii</taxon>
        <taxon>Teleostei</taxon>
        <taxon>Neoteleostei</taxon>
        <taxon>Acanthomorphata</taxon>
        <taxon>Ovalentaria</taxon>
        <taxon>Atherinomorphae</taxon>
        <taxon>Cyprinodontiformes</taxon>
        <taxon>Nothobranchiidae</taxon>
        <taxon>Nothobranchius</taxon>
    </lineage>
</organism>